<evidence type="ECO:0000313" key="3">
    <source>
        <dbReference type="Proteomes" id="UP001501410"/>
    </source>
</evidence>
<protein>
    <submittedName>
        <fullName evidence="2">DUF420 domain-containing protein</fullName>
    </submittedName>
</protein>
<proteinExistence type="predicted"/>
<name>A0ABP8MSK4_9BACT</name>
<feature type="transmembrane region" description="Helical" evidence="1">
    <location>
        <begin position="46"/>
        <end position="67"/>
    </location>
</feature>
<dbReference type="PANTHER" id="PTHR37692">
    <property type="entry name" value="HYPOTHETICAL MEMBRANE SPANNING PROTEIN"/>
    <property type="match status" value="1"/>
</dbReference>
<keyword evidence="1" id="KW-1133">Transmembrane helix</keyword>
<comment type="caution">
    <text evidence="2">The sequence shown here is derived from an EMBL/GenBank/DDBJ whole genome shotgun (WGS) entry which is preliminary data.</text>
</comment>
<dbReference type="RefSeq" id="WP_344825005.1">
    <property type="nucleotide sequence ID" value="NZ_BAABEZ010000022.1"/>
</dbReference>
<keyword evidence="3" id="KW-1185">Reference proteome</keyword>
<dbReference type="Pfam" id="PF04238">
    <property type="entry name" value="DUF420"/>
    <property type="match status" value="1"/>
</dbReference>
<dbReference type="Proteomes" id="UP001501410">
    <property type="component" value="Unassembled WGS sequence"/>
</dbReference>
<dbReference type="Gene3D" id="1.20.120.80">
    <property type="entry name" value="Cytochrome c oxidase, subunit III, four-helix bundle"/>
    <property type="match status" value="1"/>
</dbReference>
<accession>A0ABP8MSK4</accession>
<dbReference type="EMBL" id="BAABEZ010000022">
    <property type="protein sequence ID" value="GAA4454156.1"/>
    <property type="molecule type" value="Genomic_DNA"/>
</dbReference>
<dbReference type="InterPro" id="IPR013833">
    <property type="entry name" value="Cyt_c_oxidase_su3_a-hlx"/>
</dbReference>
<keyword evidence="1" id="KW-0472">Membrane</keyword>
<evidence type="ECO:0000256" key="1">
    <source>
        <dbReference type="SAM" id="Phobius"/>
    </source>
</evidence>
<dbReference type="PANTHER" id="PTHR37692:SF1">
    <property type="entry name" value="DUF420 DOMAIN-CONTAINING PROTEIN"/>
    <property type="match status" value="1"/>
</dbReference>
<organism evidence="2 3">
    <name type="scientific">Rurimicrobium arvi</name>
    <dbReference type="NCBI Taxonomy" id="2049916"/>
    <lineage>
        <taxon>Bacteria</taxon>
        <taxon>Pseudomonadati</taxon>
        <taxon>Bacteroidota</taxon>
        <taxon>Chitinophagia</taxon>
        <taxon>Chitinophagales</taxon>
        <taxon>Chitinophagaceae</taxon>
        <taxon>Rurimicrobium</taxon>
    </lineage>
</organism>
<reference evidence="3" key="1">
    <citation type="journal article" date="2019" name="Int. J. Syst. Evol. Microbiol.">
        <title>The Global Catalogue of Microorganisms (GCM) 10K type strain sequencing project: providing services to taxonomists for standard genome sequencing and annotation.</title>
        <authorList>
            <consortium name="The Broad Institute Genomics Platform"/>
            <consortium name="The Broad Institute Genome Sequencing Center for Infectious Disease"/>
            <person name="Wu L."/>
            <person name="Ma J."/>
        </authorList>
    </citation>
    <scope>NUCLEOTIDE SEQUENCE [LARGE SCALE GENOMIC DNA]</scope>
    <source>
        <strain evidence="3">JCM 31921</strain>
    </source>
</reference>
<feature type="transmembrane region" description="Helical" evidence="1">
    <location>
        <begin position="12"/>
        <end position="34"/>
    </location>
</feature>
<gene>
    <name evidence="2" type="ORF">GCM10023092_15710</name>
</gene>
<sequence length="180" mass="20227">MIQASLKKNDKTARLLILTVSFVVFAAVVLLSKIKLEVDLGFNPHLFATANAIINSIVSVLLVWAFVAVKQKNYERHKNIMLAAMLLSVLFLLSYIAHHLFNGETKYGGDGALKSIYYFILLTHIPLAAIILPFILFTAYRGLTAEFGAHRKLAKYTFPLWLYVSITGVLVYLLISPYYT</sequence>
<feature type="transmembrane region" description="Helical" evidence="1">
    <location>
        <begin position="160"/>
        <end position="179"/>
    </location>
</feature>
<feature type="transmembrane region" description="Helical" evidence="1">
    <location>
        <begin position="79"/>
        <end position="96"/>
    </location>
</feature>
<keyword evidence="1" id="KW-0812">Transmembrane</keyword>
<feature type="transmembrane region" description="Helical" evidence="1">
    <location>
        <begin position="116"/>
        <end position="140"/>
    </location>
</feature>
<evidence type="ECO:0000313" key="2">
    <source>
        <dbReference type="EMBL" id="GAA4454156.1"/>
    </source>
</evidence>
<dbReference type="InterPro" id="IPR007352">
    <property type="entry name" value="DUF420"/>
</dbReference>